<comment type="caution">
    <text evidence="1">The sequence shown here is derived from an EMBL/GenBank/DDBJ whole genome shotgun (WGS) entry which is preliminary data.</text>
</comment>
<accession>A0AA92C0B4</accession>
<dbReference type="Proteomes" id="UP000244335">
    <property type="component" value="Unassembled WGS sequence"/>
</dbReference>
<protein>
    <submittedName>
        <fullName evidence="1">Uncharacterized protein</fullName>
    </submittedName>
</protein>
<evidence type="ECO:0000313" key="2">
    <source>
        <dbReference type="Proteomes" id="UP000244335"/>
    </source>
</evidence>
<gene>
    <name evidence="1" type="ORF">DC430_19115</name>
</gene>
<sequence length="61" mass="6526">MNQSGQFDVAVQKNVNDEEPANAAAKSFLLNCAEIKGASANGTGIRLSRKFSLAVNLQFLK</sequence>
<dbReference type="EMBL" id="QDFR01000008">
    <property type="protein sequence ID" value="PVE51118.1"/>
    <property type="molecule type" value="Genomic_DNA"/>
</dbReference>
<reference evidence="1 2" key="1">
    <citation type="submission" date="2018-04" db="EMBL/GenBank/DDBJ databases">
        <authorList>
            <person name="Hagen T."/>
        </authorList>
    </citation>
    <scope>NUCLEOTIDE SEQUENCE [LARGE SCALE GENOMIC DNA]</scope>
    <source>
        <strain evidence="1 2">TPD7009</strain>
    </source>
</reference>
<dbReference type="AlphaFoldDB" id="A0AA92C0B4"/>
<evidence type="ECO:0000313" key="1">
    <source>
        <dbReference type="EMBL" id="PVE51118.1"/>
    </source>
</evidence>
<proteinExistence type="predicted"/>
<name>A0AA92C0B4_RHIRH</name>
<organism evidence="1 2">
    <name type="scientific">Rhizobium rhizogenes</name>
    <name type="common">Agrobacterium rhizogenes</name>
    <dbReference type="NCBI Taxonomy" id="359"/>
    <lineage>
        <taxon>Bacteria</taxon>
        <taxon>Pseudomonadati</taxon>
        <taxon>Pseudomonadota</taxon>
        <taxon>Alphaproteobacteria</taxon>
        <taxon>Hyphomicrobiales</taxon>
        <taxon>Rhizobiaceae</taxon>
        <taxon>Rhizobium/Agrobacterium group</taxon>
        <taxon>Rhizobium</taxon>
    </lineage>
</organism>